<dbReference type="EMBL" id="QPIJ01000065">
    <property type="protein sequence ID" value="RCV86426.1"/>
    <property type="molecule type" value="Genomic_DNA"/>
</dbReference>
<organism evidence="1 2">
    <name type="scientific">Vreelandella rituensis</name>
    <dbReference type="NCBI Taxonomy" id="2282306"/>
    <lineage>
        <taxon>Bacteria</taxon>
        <taxon>Pseudomonadati</taxon>
        <taxon>Pseudomonadota</taxon>
        <taxon>Gammaproteobacteria</taxon>
        <taxon>Oceanospirillales</taxon>
        <taxon>Halomonadaceae</taxon>
        <taxon>Vreelandella</taxon>
    </lineage>
</organism>
<reference evidence="1 2" key="1">
    <citation type="submission" date="2018-07" db="EMBL/GenBank/DDBJ databases">
        <title>Halomonas rutogse sp. nov., isolated from Lake TangqianCo on Tibetan Plateau.</title>
        <authorList>
            <person name="Lu H."/>
            <person name="Xing P."/>
            <person name="Wu Q."/>
        </authorList>
    </citation>
    <scope>NUCLEOTIDE SEQUENCE [LARGE SCALE GENOMIC DNA]</scope>
    <source>
        <strain evidence="1 2">TQ8S</strain>
    </source>
</reference>
<proteinExistence type="predicted"/>
<comment type="caution">
    <text evidence="1">The sequence shown here is derived from an EMBL/GenBank/DDBJ whole genome shotgun (WGS) entry which is preliminary data.</text>
</comment>
<evidence type="ECO:0000313" key="1">
    <source>
        <dbReference type="EMBL" id="RCV86426.1"/>
    </source>
</evidence>
<name>A0A368TQ35_9GAMM</name>
<sequence length="173" mass="18840">MAGSISAYLQPHNTDEVLRVLSRYPVAPWDWAGVTPDFELPSAVMSRESIEWRDKARYNRVYVMGQQVGVNGRVTREGTAGDYLAPTIIDPLITEAVAARQRGIAVLSDTGRIATVGLRLPVLAETGIIAPGSFVRYLDGGIERIGLTRSVQVEVGLPSIWQTLGVETHVEPV</sequence>
<dbReference type="AlphaFoldDB" id="A0A368TQ35"/>
<gene>
    <name evidence="1" type="ORF">DU506_18320</name>
</gene>
<keyword evidence="2" id="KW-1185">Reference proteome</keyword>
<dbReference type="Proteomes" id="UP000253204">
    <property type="component" value="Unassembled WGS sequence"/>
</dbReference>
<evidence type="ECO:0000313" key="2">
    <source>
        <dbReference type="Proteomes" id="UP000253204"/>
    </source>
</evidence>
<accession>A0A368TQ35</accession>
<protein>
    <submittedName>
        <fullName evidence="1">Uncharacterized protein</fullName>
    </submittedName>
</protein>